<accession>A0A6G1IEE4</accession>
<dbReference type="PANTHER" id="PTHR42085">
    <property type="entry name" value="F-BOX DOMAIN-CONTAINING PROTEIN"/>
    <property type="match status" value="1"/>
</dbReference>
<name>A0A6G1IEE4_9PLEO</name>
<gene>
    <name evidence="1" type="ORF">K458DRAFT_396767</name>
</gene>
<evidence type="ECO:0000313" key="1">
    <source>
        <dbReference type="EMBL" id="KAF2676607.1"/>
    </source>
</evidence>
<reference evidence="1" key="1">
    <citation type="journal article" date="2020" name="Stud. Mycol.">
        <title>101 Dothideomycetes genomes: a test case for predicting lifestyles and emergence of pathogens.</title>
        <authorList>
            <person name="Haridas S."/>
            <person name="Albert R."/>
            <person name="Binder M."/>
            <person name="Bloem J."/>
            <person name="Labutti K."/>
            <person name="Salamov A."/>
            <person name="Andreopoulos B."/>
            <person name="Baker S."/>
            <person name="Barry K."/>
            <person name="Bills G."/>
            <person name="Bluhm B."/>
            <person name="Cannon C."/>
            <person name="Castanera R."/>
            <person name="Culley D."/>
            <person name="Daum C."/>
            <person name="Ezra D."/>
            <person name="Gonzalez J."/>
            <person name="Henrissat B."/>
            <person name="Kuo A."/>
            <person name="Liang C."/>
            <person name="Lipzen A."/>
            <person name="Lutzoni F."/>
            <person name="Magnuson J."/>
            <person name="Mondo S."/>
            <person name="Nolan M."/>
            <person name="Ohm R."/>
            <person name="Pangilinan J."/>
            <person name="Park H.-J."/>
            <person name="Ramirez L."/>
            <person name="Alfaro M."/>
            <person name="Sun H."/>
            <person name="Tritt A."/>
            <person name="Yoshinaga Y."/>
            <person name="Zwiers L.-H."/>
            <person name="Turgeon B."/>
            <person name="Goodwin S."/>
            <person name="Spatafora J."/>
            <person name="Crous P."/>
            <person name="Grigoriev I."/>
        </authorList>
    </citation>
    <scope>NUCLEOTIDE SEQUENCE</scope>
    <source>
        <strain evidence="1">CBS 122367</strain>
    </source>
</reference>
<proteinExistence type="predicted"/>
<sequence length="250" mass="28976">MPGPFSEARQGRSYLFDLPAELRDYIYEYALTENASLMCNVGEDATAVPRLCTTYCMDGQMKECTANPLRLVCRSFHDETKGLSLRYNDITFLCIEEFEHFLQLCSPRWQNQLRKVTIVFCHAEDAEYPHEILRPAVHLLTRRTSQPLYDFCSQHHEARVLRGDLGRLWDQTIAPAPPENALDNPRKKLAYGVNTLRDWYSVPRNERLLDNLRFVGEFREPLSEHTAPPIIEARAPAFQEAERRILEEGC</sequence>
<keyword evidence="2" id="KW-1185">Reference proteome</keyword>
<dbReference type="Proteomes" id="UP000799291">
    <property type="component" value="Unassembled WGS sequence"/>
</dbReference>
<evidence type="ECO:0000313" key="2">
    <source>
        <dbReference type="Proteomes" id="UP000799291"/>
    </source>
</evidence>
<dbReference type="EMBL" id="MU005632">
    <property type="protein sequence ID" value="KAF2676607.1"/>
    <property type="molecule type" value="Genomic_DNA"/>
</dbReference>
<dbReference type="AlphaFoldDB" id="A0A6G1IEE4"/>
<dbReference type="OrthoDB" id="3715222at2759"/>
<protein>
    <submittedName>
        <fullName evidence="1">Uncharacterized protein</fullName>
    </submittedName>
</protein>
<dbReference type="PANTHER" id="PTHR42085:SF1">
    <property type="entry name" value="F-BOX DOMAIN-CONTAINING PROTEIN"/>
    <property type="match status" value="1"/>
</dbReference>
<organism evidence="1 2">
    <name type="scientific">Lentithecium fluviatile CBS 122367</name>
    <dbReference type="NCBI Taxonomy" id="1168545"/>
    <lineage>
        <taxon>Eukaryota</taxon>
        <taxon>Fungi</taxon>
        <taxon>Dikarya</taxon>
        <taxon>Ascomycota</taxon>
        <taxon>Pezizomycotina</taxon>
        <taxon>Dothideomycetes</taxon>
        <taxon>Pleosporomycetidae</taxon>
        <taxon>Pleosporales</taxon>
        <taxon>Massarineae</taxon>
        <taxon>Lentitheciaceae</taxon>
        <taxon>Lentithecium</taxon>
    </lineage>
</organism>
<dbReference type="InterPro" id="IPR038883">
    <property type="entry name" value="AN11006-like"/>
</dbReference>